<dbReference type="EMBL" id="BAABIE010000002">
    <property type="protein sequence ID" value="GAA4740800.1"/>
    <property type="molecule type" value="Genomic_DNA"/>
</dbReference>
<gene>
    <name evidence="2" type="ORF">GCM10023217_06190</name>
</gene>
<accession>A0ABP8YY88</accession>
<feature type="region of interest" description="Disordered" evidence="1">
    <location>
        <begin position="1"/>
        <end position="32"/>
    </location>
</feature>
<feature type="region of interest" description="Disordered" evidence="1">
    <location>
        <begin position="61"/>
        <end position="82"/>
    </location>
</feature>
<name>A0ABP8YY88_9ACTN</name>
<proteinExistence type="predicted"/>
<protein>
    <submittedName>
        <fullName evidence="2">Uncharacterized protein</fullName>
    </submittedName>
</protein>
<sequence>MYTADQKPDSRNVGSCGTRTCEKKSKTKSPRITTQVITQVSKETSTAEPPARVTKEAMLEVSPIRGADRRPGLGGPGVIGTSGQRNRIDEIAVGGILPS</sequence>
<keyword evidence="3" id="KW-1185">Reference proteome</keyword>
<dbReference type="Proteomes" id="UP001500822">
    <property type="component" value="Unassembled WGS sequence"/>
</dbReference>
<reference evidence="3" key="1">
    <citation type="journal article" date="2019" name="Int. J. Syst. Evol. Microbiol.">
        <title>The Global Catalogue of Microorganisms (GCM) 10K type strain sequencing project: providing services to taxonomists for standard genome sequencing and annotation.</title>
        <authorList>
            <consortium name="The Broad Institute Genomics Platform"/>
            <consortium name="The Broad Institute Genome Sequencing Center for Infectious Disease"/>
            <person name="Wu L."/>
            <person name="Ma J."/>
        </authorList>
    </citation>
    <scope>NUCLEOTIDE SEQUENCE [LARGE SCALE GENOMIC DNA]</scope>
    <source>
        <strain evidence="3">JCM 18077</strain>
    </source>
</reference>
<evidence type="ECO:0000313" key="2">
    <source>
        <dbReference type="EMBL" id="GAA4740800.1"/>
    </source>
</evidence>
<comment type="caution">
    <text evidence="2">The sequence shown here is derived from an EMBL/GenBank/DDBJ whole genome shotgun (WGS) entry which is preliminary data.</text>
</comment>
<evidence type="ECO:0000256" key="1">
    <source>
        <dbReference type="SAM" id="MobiDB-lite"/>
    </source>
</evidence>
<organism evidence="2 3">
    <name type="scientific">Gordonia alkaliphila</name>
    <dbReference type="NCBI Taxonomy" id="1053547"/>
    <lineage>
        <taxon>Bacteria</taxon>
        <taxon>Bacillati</taxon>
        <taxon>Actinomycetota</taxon>
        <taxon>Actinomycetes</taxon>
        <taxon>Mycobacteriales</taxon>
        <taxon>Gordoniaceae</taxon>
        <taxon>Gordonia</taxon>
    </lineage>
</organism>
<evidence type="ECO:0000313" key="3">
    <source>
        <dbReference type="Proteomes" id="UP001500822"/>
    </source>
</evidence>
<feature type="compositionally biased region" description="Basic and acidic residues" evidence="1">
    <location>
        <begin position="1"/>
        <end position="10"/>
    </location>
</feature>